<evidence type="ECO:0000313" key="1">
    <source>
        <dbReference type="EMBL" id="AUG88441.1"/>
    </source>
</evidence>
<evidence type="ECO:0000313" key="2">
    <source>
        <dbReference type="Proteomes" id="UP000240283"/>
    </source>
</evidence>
<proteinExistence type="predicted"/>
<gene>
    <name evidence="1" type="ORF">VPR_077</name>
</gene>
<keyword evidence="2" id="KW-1185">Reference proteome</keyword>
<dbReference type="EMBL" id="MG603697">
    <property type="protein sequence ID" value="AUG88441.1"/>
    <property type="molecule type" value="Genomic_DNA"/>
</dbReference>
<protein>
    <submittedName>
        <fullName evidence="1">Uncharacterized protein</fullName>
    </submittedName>
</protein>
<accession>A0A2H5BQ28</accession>
<dbReference type="Proteomes" id="UP000240283">
    <property type="component" value="Segment"/>
</dbReference>
<name>A0A2H5BQ28_9CAUD</name>
<organism evidence="1 2">
    <name type="scientific">Vibrio phage Vp_R1</name>
    <dbReference type="NCBI Taxonomy" id="2059867"/>
    <lineage>
        <taxon>Viruses</taxon>
        <taxon>Duplodnaviria</taxon>
        <taxon>Heunggongvirae</taxon>
        <taxon>Uroviricota</taxon>
        <taxon>Caudoviricetes</taxon>
        <taxon>Grimontviridae</taxon>
        <taxon>Dalianvirus</taxon>
        <taxon>Dalianvirus R1</taxon>
    </lineage>
</organism>
<reference evidence="1 2" key="1">
    <citation type="submission" date="2017-12" db="EMBL/GenBank/DDBJ databases">
        <title>Genomic analysis of a novel phage Vp_R1 lytic to Vibrio parahaemolyticus.</title>
        <authorList>
            <person name="Ren H."/>
            <person name="Li Z."/>
        </authorList>
    </citation>
    <scope>NUCLEOTIDE SEQUENCE [LARGE SCALE GENOMIC DNA]</scope>
</reference>
<sequence length="87" mass="9509">MGVTGGRYIPVDATALVGTETGKKFIVKESNRGGMLVYSPCVKSVTEVESTGPYWIPIGELENPWTQIEITNLIRDGHVHSAEYLVT</sequence>